<name>A0AAE0XX09_9GAST</name>
<accession>A0AAE0XX09</accession>
<dbReference type="Proteomes" id="UP001283361">
    <property type="component" value="Unassembled WGS sequence"/>
</dbReference>
<proteinExistence type="predicted"/>
<sequence length="213" mass="23747">MSERPEDVRTDDVSGRHSAIAISTYHTDDTLINTSPPEATGGIAETSFITGNIDAFGNPRLPDTPFGEPSINPGDNVEIYQKQIKVDGFFEWVNETYGLPIPQNIPYDRFKFDNESEILYWTPEEGKEISLMNSKSTGDFLLLSTIANKYGRGGHNAIKTLMKLPDYTSKTRQLSPEAQEQIRQAKANLPEGSGEITPVLLWPTKRLQALKKS</sequence>
<keyword evidence="2" id="KW-1185">Reference proteome</keyword>
<evidence type="ECO:0000313" key="1">
    <source>
        <dbReference type="EMBL" id="KAK3718253.1"/>
    </source>
</evidence>
<comment type="caution">
    <text evidence="1">The sequence shown here is derived from an EMBL/GenBank/DDBJ whole genome shotgun (WGS) entry which is preliminary data.</text>
</comment>
<gene>
    <name evidence="1" type="ORF">RRG08_023024</name>
</gene>
<dbReference type="EMBL" id="JAWDGP010007444">
    <property type="protein sequence ID" value="KAK3718253.1"/>
    <property type="molecule type" value="Genomic_DNA"/>
</dbReference>
<reference evidence="1" key="1">
    <citation type="journal article" date="2023" name="G3 (Bethesda)">
        <title>A reference genome for the long-term kleptoplast-retaining sea slug Elysia crispata morphotype clarki.</title>
        <authorList>
            <person name="Eastman K.E."/>
            <person name="Pendleton A.L."/>
            <person name="Shaikh M.A."/>
            <person name="Suttiyut T."/>
            <person name="Ogas R."/>
            <person name="Tomko P."/>
            <person name="Gavelis G."/>
            <person name="Widhalm J.R."/>
            <person name="Wisecaver J.H."/>
        </authorList>
    </citation>
    <scope>NUCLEOTIDE SEQUENCE</scope>
    <source>
        <strain evidence="1">ECLA1</strain>
    </source>
</reference>
<dbReference type="AlphaFoldDB" id="A0AAE0XX09"/>
<organism evidence="1 2">
    <name type="scientific">Elysia crispata</name>
    <name type="common">lettuce slug</name>
    <dbReference type="NCBI Taxonomy" id="231223"/>
    <lineage>
        <taxon>Eukaryota</taxon>
        <taxon>Metazoa</taxon>
        <taxon>Spiralia</taxon>
        <taxon>Lophotrochozoa</taxon>
        <taxon>Mollusca</taxon>
        <taxon>Gastropoda</taxon>
        <taxon>Heterobranchia</taxon>
        <taxon>Euthyneura</taxon>
        <taxon>Panpulmonata</taxon>
        <taxon>Sacoglossa</taxon>
        <taxon>Placobranchoidea</taxon>
        <taxon>Plakobranchidae</taxon>
        <taxon>Elysia</taxon>
    </lineage>
</organism>
<protein>
    <submittedName>
        <fullName evidence="1">Uncharacterized protein</fullName>
    </submittedName>
</protein>
<evidence type="ECO:0000313" key="2">
    <source>
        <dbReference type="Proteomes" id="UP001283361"/>
    </source>
</evidence>